<proteinExistence type="predicted"/>
<dbReference type="SMART" id="SM00082">
    <property type="entry name" value="LRRCT"/>
    <property type="match status" value="1"/>
</dbReference>
<keyword evidence="9" id="KW-1185">Reference proteome</keyword>
<gene>
    <name evidence="8" type="primary">LOC102083190</name>
</gene>
<dbReference type="SUPFAM" id="SSF52058">
    <property type="entry name" value="L domain-like"/>
    <property type="match status" value="1"/>
</dbReference>
<keyword evidence="5" id="KW-1133">Transmembrane helix</keyword>
<protein>
    <submittedName>
        <fullName evidence="8">Platelet glycoprotein Ib alpha chain</fullName>
    </submittedName>
</protein>
<reference evidence="8" key="3">
    <citation type="submission" date="2025-09" db="UniProtKB">
        <authorList>
            <consortium name="Ensembl"/>
        </authorList>
    </citation>
    <scope>IDENTIFICATION</scope>
</reference>
<name>A0A669DJ75_ORENI</name>
<dbReference type="OrthoDB" id="8400687at2759"/>
<feature type="region of interest" description="Disordered" evidence="4">
    <location>
        <begin position="587"/>
        <end position="609"/>
    </location>
</feature>
<dbReference type="Ensembl" id="ENSONIT00000053132.1">
    <property type="protein sequence ID" value="ENSONIP00000058940.1"/>
    <property type="gene ID" value="ENSONIG00000033802.1"/>
</dbReference>
<dbReference type="PANTHER" id="PTHR24369:SF157">
    <property type="entry name" value="LRRCT DOMAIN-CONTAINING PROTEIN"/>
    <property type="match status" value="1"/>
</dbReference>
<feature type="domain" description="LRRCT" evidence="7">
    <location>
        <begin position="205"/>
        <end position="265"/>
    </location>
</feature>
<reference evidence="8" key="2">
    <citation type="submission" date="2025-08" db="UniProtKB">
        <authorList>
            <consortium name="Ensembl"/>
        </authorList>
    </citation>
    <scope>IDENTIFICATION</scope>
</reference>
<dbReference type="OMA" id="FYFIVFC"/>
<sequence>MRHLLLLLILLSCVSMGAAVAGCRSDRDKDHRPRENCTAAGFSDIPVGLEPTTKVLLFPSNLFSSLSWSSFQVFPEIYEIDLTGNKVPEVTPTASPILPTLSVLRLGSNHLTSLPDGSFSACPGLTELYLENNAINSLSDHTFSGLTKLEILELSSNHIKVLPQSMLHPLPAIETLYLEKNKISVMPDEWFSQKEEVPYLYLSANPWACTCSLGYLRRYLDDYELNVYVRDGPEIKSDVESVVCDAPRQHKGTPVINLEESDLCLESGPHGDFYQPTTQYSFYPSTSPPVPDPSTSSPLDSTTFVDLYRMHTTITRSWYEVITRLIERSEYSHKAITTETSVGLHDLTTYSTTSTARHLTKTQTIPVETTTAIALTTTLPTTTTTTMNIVTTTTTEATTAYEALTTTKSSPDEKQEHEKVISSRPAGVFCMWLFAGCLLLCVASAVCILVTLANMVIWYRRVYKPLCLRLARRRGGSEGLMLLTYDRVERKEVGGEGVMALYRSVLLVHREAGEGMQREDVGERGEGDGKQGQLVILKPAGGGATREEEGERSGKEERAVYKKTLYRLLSKEEEIEGWRDVVEECRVSEEDGGQKGDQGRERERSRGGEGVSKKRYSVILREERQDVGGGKEELDWVVGGWEVKRGGAETEEEPRSSWGEWLAHYLPSMPWGVTTPPEAEAAL</sequence>
<evidence type="ECO:0000256" key="4">
    <source>
        <dbReference type="SAM" id="MobiDB-lite"/>
    </source>
</evidence>
<keyword evidence="1" id="KW-0433">Leucine-rich repeat</keyword>
<evidence type="ECO:0000256" key="2">
    <source>
        <dbReference type="ARBA" id="ARBA00022729"/>
    </source>
</evidence>
<dbReference type="KEGG" id="onl:102083190"/>
<feature type="compositionally biased region" description="Basic and acidic residues" evidence="4">
    <location>
        <begin position="516"/>
        <end position="529"/>
    </location>
</feature>
<dbReference type="PROSITE" id="PS51257">
    <property type="entry name" value="PROKAR_LIPOPROTEIN"/>
    <property type="match status" value="1"/>
</dbReference>
<dbReference type="CTD" id="2811"/>
<evidence type="ECO:0000256" key="5">
    <source>
        <dbReference type="SAM" id="Phobius"/>
    </source>
</evidence>
<feature type="signal peptide" evidence="6">
    <location>
        <begin position="1"/>
        <end position="19"/>
    </location>
</feature>
<dbReference type="InterPro" id="IPR000483">
    <property type="entry name" value="Cys-rich_flank_reg_C"/>
</dbReference>
<dbReference type="SMART" id="SM00364">
    <property type="entry name" value="LRR_BAC"/>
    <property type="match status" value="4"/>
</dbReference>
<dbReference type="InterPro" id="IPR032675">
    <property type="entry name" value="LRR_dom_sf"/>
</dbReference>
<dbReference type="AlphaFoldDB" id="A0A669DJ75"/>
<dbReference type="Proteomes" id="UP000005207">
    <property type="component" value="Linkage group LG3"/>
</dbReference>
<evidence type="ECO:0000256" key="3">
    <source>
        <dbReference type="ARBA" id="ARBA00022737"/>
    </source>
</evidence>
<dbReference type="PROSITE" id="PS51450">
    <property type="entry name" value="LRR"/>
    <property type="match status" value="2"/>
</dbReference>
<evidence type="ECO:0000313" key="8">
    <source>
        <dbReference type="Ensembl" id="ENSONIP00000058940.1"/>
    </source>
</evidence>
<keyword evidence="5" id="KW-0812">Transmembrane</keyword>
<keyword evidence="2 6" id="KW-0732">Signal</keyword>
<feature type="chain" id="PRO_5025678592" evidence="6">
    <location>
        <begin position="20"/>
        <end position="683"/>
    </location>
</feature>
<evidence type="ECO:0000313" key="9">
    <source>
        <dbReference type="Proteomes" id="UP000005207"/>
    </source>
</evidence>
<dbReference type="GeneTree" id="ENSGT00940000164586"/>
<dbReference type="GO" id="GO:0005886">
    <property type="term" value="C:plasma membrane"/>
    <property type="evidence" value="ECO:0007669"/>
    <property type="project" value="TreeGrafter"/>
</dbReference>
<dbReference type="InParanoid" id="A0A669DJ75"/>
<feature type="compositionally biased region" description="Basic and acidic residues" evidence="4">
    <location>
        <begin position="545"/>
        <end position="556"/>
    </location>
</feature>
<dbReference type="InterPro" id="IPR003591">
    <property type="entry name" value="Leu-rich_rpt_typical-subtyp"/>
</dbReference>
<dbReference type="Gene3D" id="3.80.10.10">
    <property type="entry name" value="Ribonuclease Inhibitor"/>
    <property type="match status" value="1"/>
</dbReference>
<evidence type="ECO:0000259" key="7">
    <source>
        <dbReference type="SMART" id="SM00082"/>
    </source>
</evidence>
<dbReference type="PANTHER" id="PTHR24369">
    <property type="entry name" value="ANTIGEN BSP, PUTATIVE-RELATED"/>
    <property type="match status" value="1"/>
</dbReference>
<feature type="transmembrane region" description="Helical" evidence="5">
    <location>
        <begin position="431"/>
        <end position="459"/>
    </location>
</feature>
<evidence type="ECO:0000256" key="1">
    <source>
        <dbReference type="ARBA" id="ARBA00022614"/>
    </source>
</evidence>
<feature type="region of interest" description="Disordered" evidence="4">
    <location>
        <begin position="516"/>
        <end position="556"/>
    </location>
</feature>
<dbReference type="SMART" id="SM00369">
    <property type="entry name" value="LRR_TYP"/>
    <property type="match status" value="4"/>
</dbReference>
<keyword evidence="5" id="KW-0472">Membrane</keyword>
<feature type="compositionally biased region" description="Basic and acidic residues" evidence="4">
    <location>
        <begin position="587"/>
        <end position="607"/>
    </location>
</feature>
<keyword evidence="3" id="KW-0677">Repeat</keyword>
<organism evidence="8 9">
    <name type="scientific">Oreochromis niloticus</name>
    <name type="common">Nile tilapia</name>
    <name type="synonym">Tilapia nilotica</name>
    <dbReference type="NCBI Taxonomy" id="8128"/>
    <lineage>
        <taxon>Eukaryota</taxon>
        <taxon>Metazoa</taxon>
        <taxon>Chordata</taxon>
        <taxon>Craniata</taxon>
        <taxon>Vertebrata</taxon>
        <taxon>Euteleostomi</taxon>
        <taxon>Actinopterygii</taxon>
        <taxon>Neopterygii</taxon>
        <taxon>Teleostei</taxon>
        <taxon>Neoteleostei</taxon>
        <taxon>Acanthomorphata</taxon>
        <taxon>Ovalentaria</taxon>
        <taxon>Cichlomorphae</taxon>
        <taxon>Cichliformes</taxon>
        <taxon>Cichlidae</taxon>
        <taxon>African cichlids</taxon>
        <taxon>Pseudocrenilabrinae</taxon>
        <taxon>Oreochromini</taxon>
        <taxon>Oreochromis</taxon>
    </lineage>
</organism>
<dbReference type="Pfam" id="PF13855">
    <property type="entry name" value="LRR_8"/>
    <property type="match status" value="1"/>
</dbReference>
<evidence type="ECO:0000256" key="6">
    <source>
        <dbReference type="SAM" id="SignalP"/>
    </source>
</evidence>
<accession>A0A669DJ75</accession>
<dbReference type="InterPro" id="IPR001611">
    <property type="entry name" value="Leu-rich_rpt"/>
</dbReference>
<dbReference type="InterPro" id="IPR050541">
    <property type="entry name" value="LRR_TM_domain-containing"/>
</dbReference>
<reference evidence="9" key="1">
    <citation type="submission" date="2012-01" db="EMBL/GenBank/DDBJ databases">
        <title>The Genome Sequence of Oreochromis niloticus (Nile Tilapia).</title>
        <authorList>
            <consortium name="Broad Institute Genome Assembly Team"/>
            <consortium name="Broad Institute Sequencing Platform"/>
            <person name="Di Palma F."/>
            <person name="Johnson J."/>
            <person name="Lander E.S."/>
            <person name="Lindblad-Toh K."/>
        </authorList>
    </citation>
    <scope>NUCLEOTIDE SEQUENCE [LARGE SCALE GENOMIC DNA]</scope>
</reference>